<protein>
    <submittedName>
        <fullName evidence="1">Uncharacterized protein</fullName>
    </submittedName>
</protein>
<accession>A0A3B1CQE5</accession>
<dbReference type="AlphaFoldDB" id="A0A3B1CQE5"/>
<evidence type="ECO:0000313" key="1">
    <source>
        <dbReference type="EMBL" id="VAX32776.1"/>
    </source>
</evidence>
<sequence>MRLHFEKLSGPVYPAYLVVADYSIALEPELIESLKKIEAEDNEPFLKGIVKKVGINRYLREMIEEEIDKTENQADLVFKLRNGLKNL</sequence>
<organism evidence="1">
    <name type="scientific">hydrothermal vent metagenome</name>
    <dbReference type="NCBI Taxonomy" id="652676"/>
    <lineage>
        <taxon>unclassified sequences</taxon>
        <taxon>metagenomes</taxon>
        <taxon>ecological metagenomes</taxon>
    </lineage>
</organism>
<reference evidence="1" key="1">
    <citation type="submission" date="2018-06" db="EMBL/GenBank/DDBJ databases">
        <authorList>
            <person name="Zhirakovskaya E."/>
        </authorList>
    </citation>
    <scope>NUCLEOTIDE SEQUENCE</scope>
</reference>
<gene>
    <name evidence="1" type="ORF">MNBD_NITROSPIRAE01-1567</name>
</gene>
<dbReference type="EMBL" id="UOGF01000096">
    <property type="protein sequence ID" value="VAX32776.1"/>
    <property type="molecule type" value="Genomic_DNA"/>
</dbReference>
<name>A0A3B1CQE5_9ZZZZ</name>
<proteinExistence type="predicted"/>